<dbReference type="PROSITE" id="PS51819">
    <property type="entry name" value="VOC"/>
    <property type="match status" value="1"/>
</dbReference>
<name>A0A3D2XAB4_9FIRM</name>
<accession>A0A3D2XAB4</accession>
<protein>
    <submittedName>
        <fullName evidence="2">Bleomycin resistance protein</fullName>
    </submittedName>
</protein>
<evidence type="ECO:0000313" key="3">
    <source>
        <dbReference type="Proteomes" id="UP000262969"/>
    </source>
</evidence>
<dbReference type="InterPro" id="IPR037523">
    <property type="entry name" value="VOC_core"/>
</dbReference>
<dbReference type="InterPro" id="IPR004360">
    <property type="entry name" value="Glyas_Fos-R_dOase_dom"/>
</dbReference>
<sequence length="121" mass="13847">MKTRLTHVRANVSDLHKAIEWYESMLGFECTGADINERWAYADFECGEGATFAIMVSERGNSSARFNFLVDNVDELWKSLKDKVTILQPIETMPYGNRKFTIIDPDGNELGFVQEKYVEGK</sequence>
<dbReference type="Pfam" id="PF00903">
    <property type="entry name" value="Glyoxalase"/>
    <property type="match status" value="1"/>
</dbReference>
<dbReference type="CDD" id="cd06587">
    <property type="entry name" value="VOC"/>
    <property type="match status" value="1"/>
</dbReference>
<proteinExistence type="predicted"/>
<dbReference type="SUPFAM" id="SSF54593">
    <property type="entry name" value="Glyoxalase/Bleomycin resistance protein/Dihydroxybiphenyl dioxygenase"/>
    <property type="match status" value="1"/>
</dbReference>
<evidence type="ECO:0000259" key="1">
    <source>
        <dbReference type="PROSITE" id="PS51819"/>
    </source>
</evidence>
<dbReference type="EMBL" id="DPVV01000456">
    <property type="protein sequence ID" value="HCL03465.1"/>
    <property type="molecule type" value="Genomic_DNA"/>
</dbReference>
<organism evidence="2 3">
    <name type="scientific">Lachnoclostridium phytofermentans</name>
    <dbReference type="NCBI Taxonomy" id="66219"/>
    <lineage>
        <taxon>Bacteria</taxon>
        <taxon>Bacillati</taxon>
        <taxon>Bacillota</taxon>
        <taxon>Clostridia</taxon>
        <taxon>Lachnospirales</taxon>
        <taxon>Lachnospiraceae</taxon>
    </lineage>
</organism>
<comment type="caution">
    <text evidence="2">The sequence shown here is derived from an EMBL/GenBank/DDBJ whole genome shotgun (WGS) entry which is preliminary data.</text>
</comment>
<feature type="domain" description="VOC" evidence="1">
    <location>
        <begin position="4"/>
        <end position="115"/>
    </location>
</feature>
<evidence type="ECO:0000313" key="2">
    <source>
        <dbReference type="EMBL" id="HCL03465.1"/>
    </source>
</evidence>
<gene>
    <name evidence="2" type="ORF">DHW61_13825</name>
</gene>
<dbReference type="Proteomes" id="UP000262969">
    <property type="component" value="Unassembled WGS sequence"/>
</dbReference>
<dbReference type="InterPro" id="IPR029068">
    <property type="entry name" value="Glyas_Bleomycin-R_OHBP_Dase"/>
</dbReference>
<dbReference type="Gene3D" id="3.10.180.10">
    <property type="entry name" value="2,3-Dihydroxybiphenyl 1,2-Dioxygenase, domain 1"/>
    <property type="match status" value="1"/>
</dbReference>
<reference evidence="2 3" key="1">
    <citation type="journal article" date="2018" name="Nat. Biotechnol.">
        <title>A standardized bacterial taxonomy based on genome phylogeny substantially revises the tree of life.</title>
        <authorList>
            <person name="Parks D.H."/>
            <person name="Chuvochina M."/>
            <person name="Waite D.W."/>
            <person name="Rinke C."/>
            <person name="Skarshewski A."/>
            <person name="Chaumeil P.A."/>
            <person name="Hugenholtz P."/>
        </authorList>
    </citation>
    <scope>NUCLEOTIDE SEQUENCE [LARGE SCALE GENOMIC DNA]</scope>
    <source>
        <strain evidence="2">UBA11728</strain>
    </source>
</reference>
<dbReference type="AlphaFoldDB" id="A0A3D2XAB4"/>